<gene>
    <name evidence="2" type="ORF">KP509_38G040200</name>
</gene>
<reference evidence="2" key="1">
    <citation type="submission" date="2021-08" db="EMBL/GenBank/DDBJ databases">
        <title>WGS assembly of Ceratopteris richardii.</title>
        <authorList>
            <person name="Marchant D.B."/>
            <person name="Chen G."/>
            <person name="Jenkins J."/>
            <person name="Shu S."/>
            <person name="Leebens-Mack J."/>
            <person name="Grimwood J."/>
            <person name="Schmutz J."/>
            <person name="Soltis P."/>
            <person name="Soltis D."/>
            <person name="Chen Z.-H."/>
        </authorList>
    </citation>
    <scope>NUCLEOTIDE SEQUENCE</scope>
    <source>
        <strain evidence="2">Whitten #5841</strain>
        <tissue evidence="2">Leaf</tissue>
    </source>
</reference>
<dbReference type="PANTHER" id="PTHR32166:SF123">
    <property type="entry name" value="BED-TYPE DOMAIN-CONTAINING PROTEIN"/>
    <property type="match status" value="1"/>
</dbReference>
<name>A0A8T2Q4A3_CERRI</name>
<dbReference type="OrthoDB" id="546692at2759"/>
<dbReference type="Proteomes" id="UP000825935">
    <property type="component" value="Chromosome 38"/>
</dbReference>
<sequence>MSTAQKGFTMTDYNKMCIEYVDKVKKSTEAILKQIVLDYVPMYGCIIALDGWISSCFWKLLILLLKIKVQLFFGRISIQNKYEGITWVPCIAHTLNLLLKDIGRLYFIKQSLLDANHAKYPSYRVATSKCMSLIQSQSFWHNLEKIIDITKPFFVIVKNYWIMSEAIQKVEDFNQFSLRGKTQIILLVEKRWRQMHTHLHGPTFVKDPAFQLNGCYGDLWHIEAIQKHPPPIWWKEYIGEAVELQHIAMRVLLVIASSSNCECNWSTYDFLHSKQRNCLRVSHANDLVYLFLNMHLLHAPTKIASTTSQQTFSDFQTHESLTNDSWIHHDLDGDHNNGSNMEEIDDMIPLIDDDIQNEENDVL</sequence>
<dbReference type="InterPro" id="IPR008906">
    <property type="entry name" value="HATC_C_dom"/>
</dbReference>
<dbReference type="SUPFAM" id="SSF53098">
    <property type="entry name" value="Ribonuclease H-like"/>
    <property type="match status" value="1"/>
</dbReference>
<protein>
    <recommendedName>
        <fullName evidence="1">HAT C-terminal dimerisation domain-containing protein</fullName>
    </recommendedName>
</protein>
<evidence type="ECO:0000259" key="1">
    <source>
        <dbReference type="Pfam" id="PF05699"/>
    </source>
</evidence>
<evidence type="ECO:0000313" key="3">
    <source>
        <dbReference type="Proteomes" id="UP000825935"/>
    </source>
</evidence>
<accession>A0A8T2Q4A3</accession>
<proteinExistence type="predicted"/>
<keyword evidence="3" id="KW-1185">Reference proteome</keyword>
<dbReference type="Pfam" id="PF05699">
    <property type="entry name" value="Dimer_Tnp_hAT"/>
    <property type="match status" value="1"/>
</dbReference>
<organism evidence="2 3">
    <name type="scientific">Ceratopteris richardii</name>
    <name type="common">Triangle waterfern</name>
    <dbReference type="NCBI Taxonomy" id="49495"/>
    <lineage>
        <taxon>Eukaryota</taxon>
        <taxon>Viridiplantae</taxon>
        <taxon>Streptophyta</taxon>
        <taxon>Embryophyta</taxon>
        <taxon>Tracheophyta</taxon>
        <taxon>Polypodiopsida</taxon>
        <taxon>Polypodiidae</taxon>
        <taxon>Polypodiales</taxon>
        <taxon>Pteridineae</taxon>
        <taxon>Pteridaceae</taxon>
        <taxon>Parkerioideae</taxon>
        <taxon>Ceratopteris</taxon>
    </lineage>
</organism>
<dbReference type="EMBL" id="CM035443">
    <property type="protein sequence ID" value="KAH7278423.1"/>
    <property type="molecule type" value="Genomic_DNA"/>
</dbReference>
<dbReference type="InterPro" id="IPR012337">
    <property type="entry name" value="RNaseH-like_sf"/>
</dbReference>
<dbReference type="PANTHER" id="PTHR32166">
    <property type="entry name" value="OSJNBA0013A04.12 PROTEIN"/>
    <property type="match status" value="1"/>
</dbReference>
<evidence type="ECO:0000313" key="2">
    <source>
        <dbReference type="EMBL" id="KAH7278423.1"/>
    </source>
</evidence>
<dbReference type="OMA" id="IANSNDH"/>
<comment type="caution">
    <text evidence="2">The sequence shown here is derived from an EMBL/GenBank/DDBJ whole genome shotgun (WGS) entry which is preliminary data.</text>
</comment>
<dbReference type="GO" id="GO:0046983">
    <property type="term" value="F:protein dimerization activity"/>
    <property type="evidence" value="ECO:0007669"/>
    <property type="project" value="InterPro"/>
</dbReference>
<dbReference type="AlphaFoldDB" id="A0A8T2Q4A3"/>
<feature type="domain" description="HAT C-terminal dimerisation" evidence="1">
    <location>
        <begin position="228"/>
        <end position="293"/>
    </location>
</feature>